<reference evidence="1 2" key="1">
    <citation type="submission" date="2020-08" db="EMBL/GenBank/DDBJ databases">
        <title>Sequencing the genomes of 1000 actinobacteria strains.</title>
        <authorList>
            <person name="Klenk H.-P."/>
        </authorList>
    </citation>
    <scope>NUCLEOTIDE SEQUENCE [LARGE SCALE GENOMIC DNA]</scope>
    <source>
        <strain evidence="1 2">DSM 19600</strain>
    </source>
</reference>
<organism evidence="1 2">
    <name type="scientific">Microbacterium invictum</name>
    <dbReference type="NCBI Taxonomy" id="515415"/>
    <lineage>
        <taxon>Bacteria</taxon>
        <taxon>Bacillati</taxon>
        <taxon>Actinomycetota</taxon>
        <taxon>Actinomycetes</taxon>
        <taxon>Micrococcales</taxon>
        <taxon>Microbacteriaceae</taxon>
        <taxon>Microbacterium</taxon>
    </lineage>
</organism>
<name>A0AA40SQ58_9MICO</name>
<dbReference type="EMBL" id="JACIFH010000001">
    <property type="protein sequence ID" value="MBB4140217.1"/>
    <property type="molecule type" value="Genomic_DNA"/>
</dbReference>
<protein>
    <recommendedName>
        <fullName evidence="3">Glutaminase</fullName>
    </recommendedName>
</protein>
<keyword evidence="2" id="KW-1185">Reference proteome</keyword>
<accession>A0AA40SQ58</accession>
<comment type="caution">
    <text evidence="1">The sequence shown here is derived from an EMBL/GenBank/DDBJ whole genome shotgun (WGS) entry which is preliminary data.</text>
</comment>
<gene>
    <name evidence="1" type="ORF">BKA10_002011</name>
</gene>
<dbReference type="Proteomes" id="UP000549113">
    <property type="component" value="Unassembled WGS sequence"/>
</dbReference>
<proteinExistence type="predicted"/>
<evidence type="ECO:0008006" key="3">
    <source>
        <dbReference type="Google" id="ProtNLM"/>
    </source>
</evidence>
<evidence type="ECO:0000313" key="1">
    <source>
        <dbReference type="EMBL" id="MBB4140217.1"/>
    </source>
</evidence>
<sequence length="157" mass="16749">MMDAGASTLIAAARTRLAGSPRVRLGELVESRRVFGIGRAPRIVPVGEAWHLGVLLIGDEQVFATGEVLRARHDAIRGFTAQSQRERSDRAAAAHRGGFAEGETVHVGWRELDLSAVAAAAASDPLLIVAGVPHVRWNTAGGTRPLADYLDEQLALR</sequence>
<dbReference type="AlphaFoldDB" id="A0AA40SQ58"/>
<evidence type="ECO:0000313" key="2">
    <source>
        <dbReference type="Proteomes" id="UP000549113"/>
    </source>
</evidence>